<dbReference type="PANTHER" id="PTHR44259:SF87">
    <property type="entry name" value="F-BOX DOMAIN-CONTAINING PROTEIN"/>
    <property type="match status" value="1"/>
</dbReference>
<evidence type="ECO:0000313" key="3">
    <source>
        <dbReference type="Proteomes" id="UP001415857"/>
    </source>
</evidence>
<dbReference type="Pfam" id="PF00646">
    <property type="entry name" value="F-box"/>
    <property type="match status" value="1"/>
</dbReference>
<dbReference type="SMART" id="SM00256">
    <property type="entry name" value="FBOX"/>
    <property type="match status" value="1"/>
</dbReference>
<comment type="caution">
    <text evidence="2">The sequence shown here is derived from an EMBL/GenBank/DDBJ whole genome shotgun (WGS) entry which is preliminary data.</text>
</comment>
<dbReference type="InterPro" id="IPR050942">
    <property type="entry name" value="F-box_BR-signaling"/>
</dbReference>
<dbReference type="AlphaFoldDB" id="A0AAP0S4N1"/>
<dbReference type="InterPro" id="IPR036047">
    <property type="entry name" value="F-box-like_dom_sf"/>
</dbReference>
<protein>
    <recommendedName>
        <fullName evidence="1">F-box domain-containing protein</fullName>
    </recommendedName>
</protein>
<sequence>MIDLMSNLYTNLGEYLSFSQSSISELLLGYNKKPKTDEPTGYGRWHELPKDIMEIIIQRLNSTDRVRLSIVCKSWRPLVMQKDIPAAPQIPWLLLPHGPDCKRLSFYSLEEGKVHNLKLPKSAQGGWCCGSSKGWLVISKETSFKSEIFLLNPISGARRQLPSLTTIPSFDTFVESLPDDHIVSSFINRIELSSSDTSDCVVAAIFDSDRILAFCRPEDKSWSIFEGRDEDEEFIYHDILFSNETLYVLPSRKINGVFTAVNCTFGFEDREVDLKFLPALRIPEPEFVGAIEVFDDYRIVQGGLLDTYLVESINGELMVIFKIMDVLQGKDEEDEEEAFDVQYYRAREFEVYKVDPNNGTCCMTCRLKDLGGQVLFLTNSGSVSLQARDFNGFQGNCIYFAADRAYYNDHHPLVSRDPGVFYLDDGRIERSFPSVDLPIHSMMSWFTPIPW</sequence>
<dbReference type="SUPFAM" id="SSF81383">
    <property type="entry name" value="F-box domain"/>
    <property type="match status" value="1"/>
</dbReference>
<dbReference type="Proteomes" id="UP001415857">
    <property type="component" value="Unassembled WGS sequence"/>
</dbReference>
<keyword evidence="3" id="KW-1185">Reference proteome</keyword>
<dbReference type="Pfam" id="PF03478">
    <property type="entry name" value="Beta-prop_KIB1-4"/>
    <property type="match status" value="1"/>
</dbReference>
<proteinExistence type="predicted"/>
<organism evidence="2 3">
    <name type="scientific">Liquidambar formosana</name>
    <name type="common">Formosan gum</name>
    <dbReference type="NCBI Taxonomy" id="63359"/>
    <lineage>
        <taxon>Eukaryota</taxon>
        <taxon>Viridiplantae</taxon>
        <taxon>Streptophyta</taxon>
        <taxon>Embryophyta</taxon>
        <taxon>Tracheophyta</taxon>
        <taxon>Spermatophyta</taxon>
        <taxon>Magnoliopsida</taxon>
        <taxon>eudicotyledons</taxon>
        <taxon>Gunneridae</taxon>
        <taxon>Pentapetalae</taxon>
        <taxon>Saxifragales</taxon>
        <taxon>Altingiaceae</taxon>
        <taxon>Liquidambar</taxon>
    </lineage>
</organism>
<evidence type="ECO:0000313" key="2">
    <source>
        <dbReference type="EMBL" id="KAK9287359.1"/>
    </source>
</evidence>
<name>A0AAP0S4N1_LIQFO</name>
<reference evidence="2 3" key="1">
    <citation type="journal article" date="2024" name="Plant J.">
        <title>Genome sequences and population genomics reveal climatic adaptation and genomic divergence between two closely related sweetgum species.</title>
        <authorList>
            <person name="Xu W.Q."/>
            <person name="Ren C.Q."/>
            <person name="Zhang X.Y."/>
            <person name="Comes H.P."/>
            <person name="Liu X.H."/>
            <person name="Li Y.G."/>
            <person name="Kettle C.J."/>
            <person name="Jalonen R."/>
            <person name="Gaisberger H."/>
            <person name="Ma Y.Z."/>
            <person name="Qiu Y.X."/>
        </authorList>
    </citation>
    <scope>NUCLEOTIDE SEQUENCE [LARGE SCALE GENOMIC DNA]</scope>
    <source>
        <strain evidence="2">Hangzhou</strain>
    </source>
</reference>
<dbReference type="InterPro" id="IPR005174">
    <property type="entry name" value="KIB1-4_b-propeller"/>
</dbReference>
<dbReference type="InterPro" id="IPR001810">
    <property type="entry name" value="F-box_dom"/>
</dbReference>
<feature type="domain" description="F-box" evidence="1">
    <location>
        <begin position="42"/>
        <end position="95"/>
    </location>
</feature>
<dbReference type="Gene3D" id="1.20.1280.50">
    <property type="match status" value="1"/>
</dbReference>
<dbReference type="PANTHER" id="PTHR44259">
    <property type="entry name" value="OS07G0183000 PROTEIN-RELATED"/>
    <property type="match status" value="1"/>
</dbReference>
<gene>
    <name evidence="2" type="ORF">L1049_015776</name>
</gene>
<dbReference type="EMBL" id="JBBPBK010000004">
    <property type="protein sequence ID" value="KAK9287359.1"/>
    <property type="molecule type" value="Genomic_DNA"/>
</dbReference>
<accession>A0AAP0S4N1</accession>
<dbReference type="PROSITE" id="PS50181">
    <property type="entry name" value="FBOX"/>
    <property type="match status" value="1"/>
</dbReference>
<evidence type="ECO:0000259" key="1">
    <source>
        <dbReference type="PROSITE" id="PS50181"/>
    </source>
</evidence>